<dbReference type="Proteomes" id="UP000887577">
    <property type="component" value="Unplaced"/>
</dbReference>
<protein>
    <submittedName>
        <fullName evidence="2">C2H2-type domain-containing protein</fullName>
    </submittedName>
</protein>
<keyword evidence="1" id="KW-1185">Reference proteome</keyword>
<proteinExistence type="predicted"/>
<reference evidence="2" key="1">
    <citation type="submission" date="2022-11" db="UniProtKB">
        <authorList>
            <consortium name="WormBaseParasite"/>
        </authorList>
    </citation>
    <scope>IDENTIFICATION</scope>
</reference>
<name>A0A914Y541_9BILA</name>
<dbReference type="AlphaFoldDB" id="A0A914Y541"/>
<evidence type="ECO:0000313" key="1">
    <source>
        <dbReference type="Proteomes" id="UP000887577"/>
    </source>
</evidence>
<organism evidence="1 2">
    <name type="scientific">Panagrolaimus superbus</name>
    <dbReference type="NCBI Taxonomy" id="310955"/>
    <lineage>
        <taxon>Eukaryota</taxon>
        <taxon>Metazoa</taxon>
        <taxon>Ecdysozoa</taxon>
        <taxon>Nematoda</taxon>
        <taxon>Chromadorea</taxon>
        <taxon>Rhabditida</taxon>
        <taxon>Tylenchina</taxon>
        <taxon>Panagrolaimomorpha</taxon>
        <taxon>Panagrolaimoidea</taxon>
        <taxon>Panagrolaimidae</taxon>
        <taxon>Panagrolaimus</taxon>
    </lineage>
</organism>
<evidence type="ECO:0000313" key="2">
    <source>
        <dbReference type="WBParaSite" id="PSU_v2.g1389.t1"/>
    </source>
</evidence>
<sequence>MSGTSLFVRICFYFVGILISRFKRTLVAYPNNEFVRIFDWAKTSNILMKSLDSTVKEYCKLCKAALTLEHLISKFHAKKFHEKYNADPPEIAKLLEPEIYKQFIDPTCLNQEELNGISNAMSYMEQTSDGFRFLPLPIDNRKRHQITVNVQESNKRSKKMQLYYFGSV</sequence>
<dbReference type="WBParaSite" id="PSU_v2.g1389.t1">
    <property type="protein sequence ID" value="PSU_v2.g1389.t1"/>
    <property type="gene ID" value="PSU_v2.g1389"/>
</dbReference>
<accession>A0A914Y541</accession>